<dbReference type="AlphaFoldDB" id="F9WMH5"/>
<protein>
    <submittedName>
        <fullName evidence="2">Uncharacterized protein</fullName>
    </submittedName>
</protein>
<organism evidence="2 3">
    <name type="scientific">Trypanosoma vivax (strain Y486)</name>
    <dbReference type="NCBI Taxonomy" id="1055687"/>
    <lineage>
        <taxon>Eukaryota</taxon>
        <taxon>Discoba</taxon>
        <taxon>Euglenozoa</taxon>
        <taxon>Kinetoplastea</taxon>
        <taxon>Metakinetoplastina</taxon>
        <taxon>Trypanosomatida</taxon>
        <taxon>Trypanosomatidae</taxon>
        <taxon>Trypanosoma</taxon>
        <taxon>Duttonella</taxon>
    </lineage>
</organism>
<feature type="region of interest" description="Disordered" evidence="1">
    <location>
        <begin position="1"/>
        <end position="129"/>
    </location>
</feature>
<evidence type="ECO:0000313" key="3">
    <source>
        <dbReference type="Proteomes" id="UP000009027"/>
    </source>
</evidence>
<evidence type="ECO:0000256" key="1">
    <source>
        <dbReference type="SAM" id="MobiDB-lite"/>
    </source>
</evidence>
<dbReference type="EMBL" id="CAEX01001742">
    <property type="protein sequence ID" value="CCD18732.1"/>
    <property type="molecule type" value="Genomic_DNA"/>
</dbReference>
<sequence>MPSPRASGAPQLDVPCEGGSRAALEAEKRAAAPETMNSAADMVLDSAAEERRQHFNQARPVARPEAKREAASNSGSSSAQLRQASGSAGKRSASTQTAEGVRKRRWHHKSDGPRSAPPIFGVASGPRRQANANGVHVGAENVHNEPLQRIRKSTRAGNVAGERAAFYCEFEAGEKQRRAAHKGAAVADGGWGGAGSGVSFGPSGGSGGKSHKACAANDAAGTAPRLQRDGLREGPRCCATRVGHGGSL</sequence>
<dbReference type="VEuPathDB" id="TriTrypDB:TvY486_0014405"/>
<reference evidence="2 3" key="1">
    <citation type="journal article" date="2012" name="Proc. Natl. Acad. Sci. U.S.A.">
        <title>Antigenic diversity is generated by distinct evolutionary mechanisms in African trypanosome species.</title>
        <authorList>
            <person name="Jackson A.P."/>
            <person name="Berry A."/>
            <person name="Aslett M."/>
            <person name="Allison H.C."/>
            <person name="Burton P."/>
            <person name="Vavrova-Anderson J."/>
            <person name="Brown R."/>
            <person name="Browne H."/>
            <person name="Corton N."/>
            <person name="Hauser H."/>
            <person name="Gamble J."/>
            <person name="Gilderthorp R."/>
            <person name="Marcello L."/>
            <person name="McQuillan J."/>
            <person name="Otto T.D."/>
            <person name="Quail M.A."/>
            <person name="Sanders M.J."/>
            <person name="van Tonder A."/>
            <person name="Ginger M.L."/>
            <person name="Field M.C."/>
            <person name="Barry J.D."/>
            <person name="Hertz-Fowler C."/>
            <person name="Berriman M."/>
        </authorList>
    </citation>
    <scope>NUCLEOTIDE SEQUENCE</scope>
    <source>
        <strain evidence="2 3">Y486</strain>
    </source>
</reference>
<proteinExistence type="predicted"/>
<dbReference type="Proteomes" id="UP000009027">
    <property type="component" value="Unassembled WGS sequence"/>
</dbReference>
<feature type="compositionally biased region" description="Polar residues" evidence="1">
    <location>
        <begin position="71"/>
        <end position="98"/>
    </location>
</feature>
<accession>F9WMH5</accession>
<evidence type="ECO:0000313" key="2">
    <source>
        <dbReference type="EMBL" id="CCD18732.1"/>
    </source>
</evidence>
<gene>
    <name evidence="2" type="ORF">TvY486_0014405</name>
</gene>
<keyword evidence="3" id="KW-1185">Reference proteome</keyword>
<name>F9WMH5_TRYVY</name>